<protein>
    <recommendedName>
        <fullName evidence="3">DUF1800 domain-containing protein</fullName>
    </recommendedName>
</protein>
<gene>
    <name evidence="1" type="ORF">DCC35_11700</name>
</gene>
<organism evidence="1 2">
    <name type="scientific">Mangrovivirga cuniculi</name>
    <dbReference type="NCBI Taxonomy" id="2715131"/>
    <lineage>
        <taxon>Bacteria</taxon>
        <taxon>Pseudomonadati</taxon>
        <taxon>Bacteroidota</taxon>
        <taxon>Cytophagia</taxon>
        <taxon>Cytophagales</taxon>
        <taxon>Mangrovivirgaceae</taxon>
        <taxon>Mangrovivirga</taxon>
    </lineage>
</organism>
<sequence>MALTPASGTLGLRRAELLLRRATFCPSKEDINYFAGLSVSQALDTLFNFDSTLPEPPIDPLTGEEWMTTGATELNSEGFLRTRYFYAWQLNLMLKSNRSIREKLVWFWHTHWTTSQQKVNDERSLYFQNQLFRFYASGDFKELSKKMCLDNAMLLFLDGRLNVKGVVNENFARELLELYTVGKGPQDAEDSYTYYTEADIQAAAKILTGYGTDNNYENIDPDTGLPRGIVKGGDTCYQHELTDKQFSSVFNDAVISVDPTELVGENGITAAGMEKELDDLIELIFDQPMVNGSPRTAQFICAELYRYFVHHDISGFDDGNYGPGTVITDVIEPMAETLVANNYNIEPALRQLLGSTYFLDSNNSANDTDIVGGLIKSPLELCLGSLRLLNISIPDYDTDLQGFYDSMINGVLSVIGDQGLPFYRPFEVAGYPAHHQFPTFDKSWITPNYLANRYNYTSVLFNNGNDGDPPFRLDPLSFIENPVNGFTNPGDGQLLVTQLIDLLFPEGVCTERIDFFVNEILYDGLDAAMWQNDWNNYQSGGDSLPVETQLEKLITAMIQTPEFQLN</sequence>
<dbReference type="InterPro" id="IPR014917">
    <property type="entry name" value="DUF1800"/>
</dbReference>
<keyword evidence="2" id="KW-1185">Reference proteome</keyword>
<accession>A0A4D7JRK4</accession>
<evidence type="ECO:0000313" key="1">
    <source>
        <dbReference type="EMBL" id="QCK15362.1"/>
    </source>
</evidence>
<dbReference type="Proteomes" id="UP000298616">
    <property type="component" value="Chromosome"/>
</dbReference>
<evidence type="ECO:0000313" key="2">
    <source>
        <dbReference type="Proteomes" id="UP000298616"/>
    </source>
</evidence>
<dbReference type="Pfam" id="PF08811">
    <property type="entry name" value="DUF1800"/>
    <property type="match status" value="1"/>
</dbReference>
<dbReference type="KEGG" id="fpf:DCC35_11700"/>
<dbReference type="RefSeq" id="WP_137090959.1">
    <property type="nucleotide sequence ID" value="NZ_CP028923.1"/>
</dbReference>
<reference evidence="1 2" key="1">
    <citation type="submission" date="2018-04" db="EMBL/GenBank/DDBJ databases">
        <title>Complete genome uncultured novel isolate.</title>
        <authorList>
            <person name="Merlino G."/>
        </authorList>
    </citation>
    <scope>NUCLEOTIDE SEQUENCE [LARGE SCALE GENOMIC DNA]</scope>
    <source>
        <strain evidence="2">R1DC9</strain>
    </source>
</reference>
<name>A0A4D7JRK4_9BACT</name>
<proteinExistence type="predicted"/>
<dbReference type="EMBL" id="CP028923">
    <property type="protein sequence ID" value="QCK15362.1"/>
    <property type="molecule type" value="Genomic_DNA"/>
</dbReference>
<evidence type="ECO:0008006" key="3">
    <source>
        <dbReference type="Google" id="ProtNLM"/>
    </source>
</evidence>
<dbReference type="AlphaFoldDB" id="A0A4D7JRK4"/>
<dbReference type="OrthoDB" id="9772295at2"/>